<reference evidence="3" key="1">
    <citation type="submission" date="2016-09" db="EMBL/GenBank/DDBJ databases">
        <authorList>
            <person name="Koehorst J."/>
        </authorList>
    </citation>
    <scope>NUCLEOTIDE SEQUENCE [LARGE SCALE GENOMIC DNA]</scope>
</reference>
<dbReference type="InterPro" id="IPR013424">
    <property type="entry name" value="Ice-binding_C"/>
</dbReference>
<dbReference type="RefSeq" id="WP_067776902.1">
    <property type="nucleotide sequence ID" value="NZ_LIGX01000032.1"/>
</dbReference>
<sequence>MKKSISILCATYVFGTGIASAATAIIDFGYSNTTTPAYANAVGDNILQSNAVSIKTTTGGTLGWQFANWMSRTPSPSGSPVFAATTWNNKQAFNTFTDSLQLPAGTSDFSDVWRDGLNSFSGAGNITFSGLAAGHTYTISLGMGRATDSGSDMQISTTMGTLTGGSWFQSNGTSGSTALATFAQRASGVQAIASYDITADSAGKIQLTITNSSQYVALQFATISDNIPEPGSAALALLGLPVLTFRRRRKQ</sequence>
<proteinExistence type="predicted"/>
<evidence type="ECO:0000313" key="2">
    <source>
        <dbReference type="EMBL" id="SEH78099.1"/>
    </source>
</evidence>
<gene>
    <name evidence="2" type="ORF">PYTT_0696</name>
</gene>
<feature type="signal peptide" evidence="1">
    <location>
        <begin position="1"/>
        <end position="21"/>
    </location>
</feature>
<protein>
    <submittedName>
        <fullName evidence="2">Pep exosort: pep-cterm protein-sorting domain</fullName>
    </submittedName>
</protein>
<organism evidence="2 3">
    <name type="scientific">Akkermansia glycaniphila</name>
    <dbReference type="NCBI Taxonomy" id="1679444"/>
    <lineage>
        <taxon>Bacteria</taxon>
        <taxon>Pseudomonadati</taxon>
        <taxon>Verrucomicrobiota</taxon>
        <taxon>Verrucomicrobiia</taxon>
        <taxon>Verrucomicrobiales</taxon>
        <taxon>Akkermansiaceae</taxon>
        <taxon>Akkermansia</taxon>
    </lineage>
</organism>
<evidence type="ECO:0000313" key="3">
    <source>
        <dbReference type="Proteomes" id="UP000176204"/>
    </source>
</evidence>
<dbReference type="NCBIfam" id="TIGR02595">
    <property type="entry name" value="PEP_CTERM"/>
    <property type="match status" value="1"/>
</dbReference>
<dbReference type="Proteomes" id="UP000176204">
    <property type="component" value="Chromosome I"/>
</dbReference>
<keyword evidence="3" id="KW-1185">Reference proteome</keyword>
<name>A0A1C7PAR8_9BACT</name>
<feature type="chain" id="PRO_5014266442" evidence="1">
    <location>
        <begin position="22"/>
        <end position="251"/>
    </location>
</feature>
<dbReference type="EMBL" id="LT629973">
    <property type="protein sequence ID" value="SEH78099.1"/>
    <property type="molecule type" value="Genomic_DNA"/>
</dbReference>
<dbReference type="KEGG" id="agl:PYTT_0696"/>
<dbReference type="AlphaFoldDB" id="A0A1C7PAR8"/>
<evidence type="ECO:0000256" key="1">
    <source>
        <dbReference type="SAM" id="SignalP"/>
    </source>
</evidence>
<keyword evidence="1" id="KW-0732">Signal</keyword>
<accession>A0A1C7PAR8</accession>